<organism evidence="1 2">
    <name type="scientific">Alteromonas macleodii</name>
    <name type="common">Pseudoalteromonas macleodii</name>
    <dbReference type="NCBI Taxonomy" id="28108"/>
    <lineage>
        <taxon>Bacteria</taxon>
        <taxon>Pseudomonadati</taxon>
        <taxon>Pseudomonadota</taxon>
        <taxon>Gammaproteobacteria</taxon>
        <taxon>Alteromonadales</taxon>
        <taxon>Alteromonadaceae</taxon>
        <taxon>Alteromonas/Salinimonas group</taxon>
        <taxon>Alteromonas</taxon>
    </lineage>
</organism>
<dbReference type="SUPFAM" id="SSF89447">
    <property type="entry name" value="AbrB/MazE/MraZ-like"/>
    <property type="match status" value="1"/>
</dbReference>
<dbReference type="InterPro" id="IPR037914">
    <property type="entry name" value="SpoVT-AbrB_sf"/>
</dbReference>
<dbReference type="Pfam" id="PF15937">
    <property type="entry name" value="PrlF_antitoxin"/>
    <property type="match status" value="1"/>
</dbReference>
<dbReference type="EMBL" id="LR812090">
    <property type="protein sequence ID" value="CAB9495583.1"/>
    <property type="molecule type" value="Genomic_DNA"/>
</dbReference>
<dbReference type="Gene3D" id="2.10.260.10">
    <property type="match status" value="1"/>
</dbReference>
<dbReference type="Proteomes" id="UP000509458">
    <property type="component" value="Chromosome"/>
</dbReference>
<evidence type="ECO:0000313" key="1">
    <source>
        <dbReference type="EMBL" id="CAB9495583.1"/>
    </source>
</evidence>
<dbReference type="NCBIfam" id="NF007429">
    <property type="entry name" value="PRK09974.1"/>
    <property type="match status" value="1"/>
</dbReference>
<sequence>MTRVALETESTLTERFQTTVPSSVRQALRLSKKDKIKYAIQADGSVVISRVETQKSDPIIGEFLAFIARDIQANPEKVEPLSTSMRESVSELIQGVEVDLDAPLLDEDE</sequence>
<gene>
    <name evidence="1" type="ORF">ALFOR1_60116</name>
</gene>
<dbReference type="InterPro" id="IPR031848">
    <property type="entry name" value="PrlF_antitoxin"/>
</dbReference>
<dbReference type="RefSeq" id="WP_179984760.1">
    <property type="nucleotide sequence ID" value="NZ_LR812090.1"/>
</dbReference>
<dbReference type="GO" id="GO:0003700">
    <property type="term" value="F:DNA-binding transcription factor activity"/>
    <property type="evidence" value="ECO:0007669"/>
    <property type="project" value="InterPro"/>
</dbReference>
<proteinExistence type="predicted"/>
<dbReference type="AlphaFoldDB" id="A0A6T9Y7F3"/>
<dbReference type="GO" id="GO:0097351">
    <property type="term" value="F:toxin sequestering activity"/>
    <property type="evidence" value="ECO:0007669"/>
    <property type="project" value="InterPro"/>
</dbReference>
<name>A0A6T9Y7F3_ALTMA</name>
<protein>
    <submittedName>
        <fullName evidence="1">Regulator PrlF</fullName>
    </submittedName>
</protein>
<reference evidence="1 2" key="1">
    <citation type="submission" date="2020-06" db="EMBL/GenBank/DDBJ databases">
        <authorList>
            <person name="Duchaud E."/>
        </authorList>
    </citation>
    <scope>NUCLEOTIDE SEQUENCE [LARGE SCALE GENOMIC DNA]</scope>
    <source>
        <strain evidence="1">Alteromonas fortis</strain>
    </source>
</reference>
<dbReference type="GO" id="GO:0001558">
    <property type="term" value="P:regulation of cell growth"/>
    <property type="evidence" value="ECO:0007669"/>
    <property type="project" value="InterPro"/>
</dbReference>
<evidence type="ECO:0000313" key="2">
    <source>
        <dbReference type="Proteomes" id="UP000509458"/>
    </source>
</evidence>
<accession>A0A6T9Y7F3</accession>